<feature type="region of interest" description="Disordered" evidence="1">
    <location>
        <begin position="1"/>
        <end position="117"/>
    </location>
</feature>
<dbReference type="EMBL" id="AVOT02039065">
    <property type="protein sequence ID" value="MBW0534049.1"/>
    <property type="molecule type" value="Genomic_DNA"/>
</dbReference>
<name>A0A9Q3F7T1_9BASI</name>
<feature type="compositionally biased region" description="Low complexity" evidence="1">
    <location>
        <begin position="21"/>
        <end position="35"/>
    </location>
</feature>
<feature type="compositionally biased region" description="Polar residues" evidence="1">
    <location>
        <begin position="9"/>
        <end position="20"/>
    </location>
</feature>
<dbReference type="AlphaFoldDB" id="A0A9Q3F7T1"/>
<evidence type="ECO:0000313" key="2">
    <source>
        <dbReference type="EMBL" id="MBW0534049.1"/>
    </source>
</evidence>
<reference evidence="2" key="1">
    <citation type="submission" date="2021-03" db="EMBL/GenBank/DDBJ databases">
        <title>Draft genome sequence of rust myrtle Austropuccinia psidii MF-1, a brazilian biotype.</title>
        <authorList>
            <person name="Quecine M.C."/>
            <person name="Pachon D.M.R."/>
            <person name="Bonatelli M.L."/>
            <person name="Correr F.H."/>
            <person name="Franceschini L.M."/>
            <person name="Leite T.F."/>
            <person name="Margarido G.R.A."/>
            <person name="Almeida C.A."/>
            <person name="Ferrarezi J.A."/>
            <person name="Labate C.A."/>
        </authorList>
    </citation>
    <scope>NUCLEOTIDE SEQUENCE</scope>
    <source>
        <strain evidence="2">MF-1</strain>
    </source>
</reference>
<comment type="caution">
    <text evidence="2">The sequence shown here is derived from an EMBL/GenBank/DDBJ whole genome shotgun (WGS) entry which is preliminary data.</text>
</comment>
<evidence type="ECO:0000313" key="3">
    <source>
        <dbReference type="Proteomes" id="UP000765509"/>
    </source>
</evidence>
<proteinExistence type="predicted"/>
<dbReference type="Proteomes" id="UP000765509">
    <property type="component" value="Unassembled WGS sequence"/>
</dbReference>
<organism evidence="2 3">
    <name type="scientific">Austropuccinia psidii MF-1</name>
    <dbReference type="NCBI Taxonomy" id="1389203"/>
    <lineage>
        <taxon>Eukaryota</taxon>
        <taxon>Fungi</taxon>
        <taxon>Dikarya</taxon>
        <taxon>Basidiomycota</taxon>
        <taxon>Pucciniomycotina</taxon>
        <taxon>Pucciniomycetes</taxon>
        <taxon>Pucciniales</taxon>
        <taxon>Sphaerophragmiaceae</taxon>
        <taxon>Austropuccinia</taxon>
    </lineage>
</organism>
<protein>
    <submittedName>
        <fullName evidence="2">Uncharacterized protein</fullName>
    </submittedName>
</protein>
<sequence length="134" mass="14569">MAMARGHSSLGQLSPCLNKTLQIPPQQDSPIPSLPHEQTPRQPTPGLGGTQWAEELFCKPSQTKQPPIPGPSPSSQPPEDVTTLEPEPEVAPMQSTEEPFEIPASAPENPNASSPWCKAPLIYHDDTRQEFTNL</sequence>
<keyword evidence="3" id="KW-1185">Reference proteome</keyword>
<feature type="compositionally biased region" description="Pro residues" evidence="1">
    <location>
        <begin position="66"/>
        <end position="76"/>
    </location>
</feature>
<evidence type="ECO:0000256" key="1">
    <source>
        <dbReference type="SAM" id="MobiDB-lite"/>
    </source>
</evidence>
<accession>A0A9Q3F7T1</accession>
<gene>
    <name evidence="2" type="ORF">O181_073764</name>
</gene>